<name>I1IUT4_BRADI</name>
<dbReference type="RefSeq" id="XP_010238781.1">
    <property type="nucleotide sequence ID" value="XM_010240479.2"/>
</dbReference>
<proteinExistence type="predicted"/>
<dbReference type="OrthoDB" id="72772at2759"/>
<reference evidence="2" key="2">
    <citation type="submission" date="2017-06" db="EMBL/GenBank/DDBJ databases">
        <title>WGS assembly of Brachypodium distachyon.</title>
        <authorList>
            <consortium name="The International Brachypodium Initiative"/>
            <person name="Lucas S."/>
            <person name="Harmon-Smith M."/>
            <person name="Lail K."/>
            <person name="Tice H."/>
            <person name="Grimwood J."/>
            <person name="Bruce D."/>
            <person name="Barry K."/>
            <person name="Shu S."/>
            <person name="Lindquist E."/>
            <person name="Wang M."/>
            <person name="Pitluck S."/>
            <person name="Vogel J.P."/>
            <person name="Garvin D.F."/>
            <person name="Mockler T.C."/>
            <person name="Schmutz J."/>
            <person name="Rokhsar D."/>
            <person name="Bevan M.W."/>
        </authorList>
    </citation>
    <scope>NUCLEOTIDE SEQUENCE</scope>
    <source>
        <strain evidence="2">Bd21</strain>
    </source>
</reference>
<reference evidence="3" key="3">
    <citation type="submission" date="2018-08" db="UniProtKB">
        <authorList>
            <consortium name="EnsemblPlants"/>
        </authorList>
    </citation>
    <scope>IDENTIFICATION</scope>
    <source>
        <strain evidence="3">cv. Bd21</strain>
    </source>
</reference>
<feature type="compositionally biased region" description="Low complexity" evidence="1">
    <location>
        <begin position="1"/>
        <end position="12"/>
    </location>
</feature>
<sequence length="408" mass="44545">MDPGPSSASADPSPSPSQPPPEEEEQVEQEEEEREEEREGDGEEEGCGGGGGSTWVVVPAGEVLGAGSPKVVGWEELQQELARLWSLSAALAAARDRKAALAARLESALQARKAFLQQDNELAEMRQRLQAHTDFMGELRMQTKELSANVEDRREQLCVKIRTLTVAEKTVGAAQSKLQEPGKLLSGERGHGRLKGLERMLRMRQQYMIGQVVQIYPVRPFSEQPPVVKHGLNSSIFRTGDADVMSPNGSQSGQTPLSILGLQLSKLSIKKTSYFSDKSEIQKSATLLGYVAHAVSLIASYLAVPLRYPLRLGGSHSYIVDHAPSVDPSIASGVSSSIPSSTSMRTTEFPLFFEGQETTRSAYAIFLLNKDIEQLLNHIGVESLGPRHVLANLRQLTTIVQSQQYISD</sequence>
<feature type="compositionally biased region" description="Acidic residues" evidence="1">
    <location>
        <begin position="21"/>
        <end position="46"/>
    </location>
</feature>
<dbReference type="Proteomes" id="UP000008810">
    <property type="component" value="Chromosome 4"/>
</dbReference>
<dbReference type="GO" id="GO:0035493">
    <property type="term" value="P:SNARE complex assembly"/>
    <property type="evidence" value="ECO:0000318"/>
    <property type="project" value="GO_Central"/>
</dbReference>
<evidence type="ECO:0008006" key="5">
    <source>
        <dbReference type="Google" id="ProtNLM"/>
    </source>
</evidence>
<dbReference type="GO" id="GO:0000323">
    <property type="term" value="C:lytic vacuole"/>
    <property type="evidence" value="ECO:0000318"/>
    <property type="project" value="GO_Central"/>
</dbReference>
<dbReference type="GeneID" id="100826799"/>
<reference evidence="2 3" key="1">
    <citation type="journal article" date="2010" name="Nature">
        <title>Genome sequencing and analysis of the model grass Brachypodium distachyon.</title>
        <authorList>
            <consortium name="International Brachypodium Initiative"/>
        </authorList>
    </citation>
    <scope>NUCLEOTIDE SEQUENCE [LARGE SCALE GENOMIC DNA]</scope>
    <source>
        <strain evidence="2">Bd21</strain>
        <strain evidence="3">cv. Bd21</strain>
    </source>
</reference>
<dbReference type="eggNOG" id="KOG2896">
    <property type="taxonomic scope" value="Eukaryota"/>
</dbReference>
<dbReference type="PANTHER" id="PTHR15157">
    <property type="entry name" value="UV RADIATION RESISTANCE-ASSOCIATED GENE PROTEIN"/>
    <property type="match status" value="1"/>
</dbReference>
<protein>
    <recommendedName>
        <fullName evidence="5">UV radiation resistance-associated gene protein</fullName>
    </recommendedName>
</protein>
<organism evidence="2">
    <name type="scientific">Brachypodium distachyon</name>
    <name type="common">Purple false brome</name>
    <name type="synonym">Trachynia distachya</name>
    <dbReference type="NCBI Taxonomy" id="15368"/>
    <lineage>
        <taxon>Eukaryota</taxon>
        <taxon>Viridiplantae</taxon>
        <taxon>Streptophyta</taxon>
        <taxon>Embryophyta</taxon>
        <taxon>Tracheophyta</taxon>
        <taxon>Spermatophyta</taxon>
        <taxon>Magnoliopsida</taxon>
        <taxon>Liliopsida</taxon>
        <taxon>Poales</taxon>
        <taxon>Poaceae</taxon>
        <taxon>BOP clade</taxon>
        <taxon>Pooideae</taxon>
        <taxon>Stipodae</taxon>
        <taxon>Brachypodieae</taxon>
        <taxon>Brachypodium</taxon>
    </lineage>
</organism>
<feature type="region of interest" description="Disordered" evidence="1">
    <location>
        <begin position="1"/>
        <end position="56"/>
    </location>
</feature>
<dbReference type="GO" id="GO:0000149">
    <property type="term" value="F:SNARE binding"/>
    <property type="evidence" value="ECO:0000318"/>
    <property type="project" value="GO_Central"/>
</dbReference>
<dbReference type="EnsemblPlants" id="KQJ92454">
    <property type="protein sequence ID" value="KQJ92454"/>
    <property type="gene ID" value="BRADI_4g43780v3"/>
</dbReference>
<dbReference type="PANTHER" id="PTHR15157:SF24">
    <property type="entry name" value="VACUOLAR PROTEIN SORTING 38"/>
    <property type="match status" value="1"/>
</dbReference>
<dbReference type="Gramene" id="KQJ92454">
    <property type="protein sequence ID" value="KQJ92454"/>
    <property type="gene ID" value="BRADI_4g43780v3"/>
</dbReference>
<dbReference type="HOGENOM" id="CLU_057234_0_0_1"/>
<dbReference type="OMA" id="RFKPANQ"/>
<dbReference type="KEGG" id="bdi:100826799"/>
<evidence type="ECO:0000313" key="2">
    <source>
        <dbReference type="EMBL" id="KQJ92454.1"/>
    </source>
</evidence>
<dbReference type="EMBL" id="CM000883">
    <property type="protein sequence ID" value="KQJ92454.1"/>
    <property type="molecule type" value="Genomic_DNA"/>
</dbReference>
<dbReference type="GO" id="GO:0005768">
    <property type="term" value="C:endosome"/>
    <property type="evidence" value="ECO:0000318"/>
    <property type="project" value="GO_Central"/>
</dbReference>
<dbReference type="AlphaFoldDB" id="I1IUT4"/>
<dbReference type="STRING" id="15368.I1IUT4"/>
<evidence type="ECO:0000313" key="4">
    <source>
        <dbReference type="Proteomes" id="UP000008810"/>
    </source>
</evidence>
<gene>
    <name evidence="3" type="primary">LOC100826799</name>
    <name evidence="2" type="ORF">BRADI_4g43780v3</name>
</gene>
<accession>I1IUT4</accession>
<evidence type="ECO:0000256" key="1">
    <source>
        <dbReference type="SAM" id="MobiDB-lite"/>
    </source>
</evidence>
<keyword evidence="4" id="KW-1185">Reference proteome</keyword>
<evidence type="ECO:0000313" key="3">
    <source>
        <dbReference type="EnsemblPlants" id="KQJ92454"/>
    </source>
</evidence>